<comment type="cofactor">
    <cofactor evidence="1">
        <name>FAD</name>
        <dbReference type="ChEBI" id="CHEBI:57692"/>
    </cofactor>
</comment>
<dbReference type="Gene3D" id="3.40.50.80">
    <property type="entry name" value="Nucleotide-binding domain of ferredoxin-NADP reductase (FNR) module"/>
    <property type="match status" value="1"/>
</dbReference>
<dbReference type="InterPro" id="IPR017927">
    <property type="entry name" value="FAD-bd_FR_type"/>
</dbReference>
<dbReference type="InterPro" id="IPR001041">
    <property type="entry name" value="2Fe-2S_ferredoxin-type"/>
</dbReference>
<keyword evidence="13" id="KW-1185">Reference proteome</keyword>
<dbReference type="Pfam" id="PF00970">
    <property type="entry name" value="FAD_binding_6"/>
    <property type="match status" value="1"/>
</dbReference>
<sequence>MGHPDPVAPHLAQGLAPWNADEDDILVCRQVRAETADVKSFIFAARTPRLFHYRPGQFLTFDFEIGGETVNRCYTISSAPTRPHLVSITVKRVPGGPVSNWLHDHMAPGREIRATGPMGEFSTSTHPAPKYLFLSGGSGITPLMSMARSHHDLALPVDITFVHSARSPADIIFRDELDLMGRNLPGFRAISICEADSPGERWGGFRGRLSLDALSVIAPDFRTREIFTCGPAPYMAAVRGILGQAGFDMDRYHEESFDFGTLTGAEDTATAVAVAAPGLSYRVEFTKSRRVIDCPADKHILDAAREAGMRLPSSCTKGLCGTCKSKIVSGKVEMKHAGGIRQREIDMGLALICCSKPLGDLVIER</sequence>
<keyword evidence="2" id="KW-0285">Flavoprotein</keyword>
<proteinExistence type="inferred from homology"/>
<dbReference type="PANTHER" id="PTHR47354:SF6">
    <property type="entry name" value="NADH OXIDOREDUCTASE HCR"/>
    <property type="match status" value="1"/>
</dbReference>
<protein>
    <submittedName>
        <fullName evidence="12">Hybrid-cluster NAD(P)-dependent oxidoreductase</fullName>
    </submittedName>
</protein>
<comment type="similarity">
    <text evidence="9">In the N-terminal section; belongs to the FAD-binding oxidoreductase type 6 family.</text>
</comment>
<dbReference type="InterPro" id="IPR008333">
    <property type="entry name" value="Cbr1-like_FAD-bd_dom"/>
</dbReference>
<keyword evidence="6" id="KW-0560">Oxidoreductase</keyword>
<dbReference type="GO" id="GO:0046872">
    <property type="term" value="F:metal ion binding"/>
    <property type="evidence" value="ECO:0007669"/>
    <property type="project" value="UniProtKB-KW"/>
</dbReference>
<gene>
    <name evidence="12" type="ORF">D3874_19915</name>
</gene>
<evidence type="ECO:0000313" key="13">
    <source>
        <dbReference type="Proteomes" id="UP000284605"/>
    </source>
</evidence>
<dbReference type="InterPro" id="IPR006058">
    <property type="entry name" value="2Fe2S_fd_BS"/>
</dbReference>
<dbReference type="OrthoDB" id="9806195at2"/>
<dbReference type="PROSITE" id="PS51384">
    <property type="entry name" value="FAD_FR"/>
    <property type="match status" value="1"/>
</dbReference>
<dbReference type="PRINTS" id="PR00406">
    <property type="entry name" value="CYTB5RDTASE"/>
</dbReference>
<dbReference type="PANTHER" id="PTHR47354">
    <property type="entry name" value="NADH OXIDOREDUCTASE HCR"/>
    <property type="match status" value="1"/>
</dbReference>
<evidence type="ECO:0000256" key="2">
    <source>
        <dbReference type="ARBA" id="ARBA00022630"/>
    </source>
</evidence>
<dbReference type="CDD" id="cd00207">
    <property type="entry name" value="fer2"/>
    <property type="match status" value="1"/>
</dbReference>
<dbReference type="GO" id="GO:0016491">
    <property type="term" value="F:oxidoreductase activity"/>
    <property type="evidence" value="ECO:0007669"/>
    <property type="project" value="UniProtKB-KW"/>
</dbReference>
<dbReference type="GO" id="GO:0051537">
    <property type="term" value="F:2 iron, 2 sulfur cluster binding"/>
    <property type="evidence" value="ECO:0007669"/>
    <property type="project" value="UniProtKB-KW"/>
</dbReference>
<evidence type="ECO:0000256" key="7">
    <source>
        <dbReference type="ARBA" id="ARBA00023004"/>
    </source>
</evidence>
<dbReference type="SUPFAM" id="SSF54292">
    <property type="entry name" value="2Fe-2S ferredoxin-like"/>
    <property type="match status" value="1"/>
</dbReference>
<name>A0A418WG12_9PROT</name>
<evidence type="ECO:0000256" key="5">
    <source>
        <dbReference type="ARBA" id="ARBA00022827"/>
    </source>
</evidence>
<evidence type="ECO:0000256" key="3">
    <source>
        <dbReference type="ARBA" id="ARBA00022714"/>
    </source>
</evidence>
<organism evidence="12 13">
    <name type="scientific">Oleomonas cavernae</name>
    <dbReference type="NCBI Taxonomy" id="2320859"/>
    <lineage>
        <taxon>Bacteria</taxon>
        <taxon>Pseudomonadati</taxon>
        <taxon>Pseudomonadota</taxon>
        <taxon>Alphaproteobacteria</taxon>
        <taxon>Acetobacterales</taxon>
        <taxon>Acetobacteraceae</taxon>
        <taxon>Oleomonas</taxon>
    </lineage>
</organism>
<dbReference type="InterPro" id="IPR001433">
    <property type="entry name" value="OxRdtase_FAD/NAD-bd"/>
</dbReference>
<evidence type="ECO:0000259" key="11">
    <source>
        <dbReference type="PROSITE" id="PS51384"/>
    </source>
</evidence>
<keyword evidence="4" id="KW-0479">Metal-binding</keyword>
<keyword evidence="7" id="KW-0408">Iron</keyword>
<dbReference type="Proteomes" id="UP000284605">
    <property type="component" value="Unassembled WGS sequence"/>
</dbReference>
<accession>A0A418WG12</accession>
<dbReference type="RefSeq" id="WP_119780016.1">
    <property type="nucleotide sequence ID" value="NZ_QYUK01000011.1"/>
</dbReference>
<dbReference type="CDD" id="cd06215">
    <property type="entry name" value="FNR_iron_sulfur_binding_1"/>
    <property type="match status" value="1"/>
</dbReference>
<keyword evidence="3" id="KW-0001">2Fe-2S</keyword>
<keyword evidence="8" id="KW-0411">Iron-sulfur</keyword>
<dbReference type="SUPFAM" id="SSF63380">
    <property type="entry name" value="Riboflavin synthase domain-like"/>
    <property type="match status" value="1"/>
</dbReference>
<dbReference type="Pfam" id="PF00175">
    <property type="entry name" value="NAD_binding_1"/>
    <property type="match status" value="1"/>
</dbReference>
<dbReference type="InterPro" id="IPR012675">
    <property type="entry name" value="Beta-grasp_dom_sf"/>
</dbReference>
<dbReference type="InterPro" id="IPR050415">
    <property type="entry name" value="MRET"/>
</dbReference>
<evidence type="ECO:0000256" key="9">
    <source>
        <dbReference type="ARBA" id="ARBA00061434"/>
    </source>
</evidence>
<feature type="domain" description="2Fe-2S ferredoxin-type" evidence="10">
    <location>
        <begin position="281"/>
        <end position="365"/>
    </location>
</feature>
<comment type="caution">
    <text evidence="12">The sequence shown here is derived from an EMBL/GenBank/DDBJ whole genome shotgun (WGS) entry which is preliminary data.</text>
</comment>
<dbReference type="InterPro" id="IPR017938">
    <property type="entry name" value="Riboflavin_synthase-like_b-brl"/>
</dbReference>
<dbReference type="SUPFAM" id="SSF52343">
    <property type="entry name" value="Ferredoxin reductase-like, C-terminal NADP-linked domain"/>
    <property type="match status" value="1"/>
</dbReference>
<reference evidence="12 13" key="1">
    <citation type="submission" date="2018-09" db="EMBL/GenBank/DDBJ databases">
        <authorList>
            <person name="Zhu H."/>
        </authorList>
    </citation>
    <scope>NUCLEOTIDE SEQUENCE [LARGE SCALE GENOMIC DNA]</scope>
    <source>
        <strain evidence="12 13">K1W22B-8</strain>
    </source>
</reference>
<evidence type="ECO:0000256" key="8">
    <source>
        <dbReference type="ARBA" id="ARBA00023014"/>
    </source>
</evidence>
<dbReference type="Gene3D" id="2.40.30.10">
    <property type="entry name" value="Translation factors"/>
    <property type="match status" value="1"/>
</dbReference>
<dbReference type="EMBL" id="QYUK01000011">
    <property type="protein sequence ID" value="RJF88963.1"/>
    <property type="molecule type" value="Genomic_DNA"/>
</dbReference>
<keyword evidence="5" id="KW-0274">FAD</keyword>
<dbReference type="InterPro" id="IPR036010">
    <property type="entry name" value="2Fe-2S_ferredoxin-like_sf"/>
</dbReference>
<dbReference type="PROSITE" id="PS00197">
    <property type="entry name" value="2FE2S_FER_1"/>
    <property type="match status" value="1"/>
</dbReference>
<dbReference type="AlphaFoldDB" id="A0A418WG12"/>
<evidence type="ECO:0000256" key="6">
    <source>
        <dbReference type="ARBA" id="ARBA00023002"/>
    </source>
</evidence>
<dbReference type="InterPro" id="IPR039261">
    <property type="entry name" value="FNR_nucleotide-bd"/>
</dbReference>
<evidence type="ECO:0000259" key="10">
    <source>
        <dbReference type="PROSITE" id="PS51085"/>
    </source>
</evidence>
<dbReference type="Gene3D" id="3.10.20.30">
    <property type="match status" value="1"/>
</dbReference>
<dbReference type="Pfam" id="PF00111">
    <property type="entry name" value="Fer2"/>
    <property type="match status" value="1"/>
</dbReference>
<evidence type="ECO:0000256" key="4">
    <source>
        <dbReference type="ARBA" id="ARBA00022723"/>
    </source>
</evidence>
<evidence type="ECO:0000313" key="12">
    <source>
        <dbReference type="EMBL" id="RJF88963.1"/>
    </source>
</evidence>
<evidence type="ECO:0000256" key="1">
    <source>
        <dbReference type="ARBA" id="ARBA00001974"/>
    </source>
</evidence>
<dbReference type="PROSITE" id="PS51085">
    <property type="entry name" value="2FE2S_FER_2"/>
    <property type="match status" value="1"/>
</dbReference>
<feature type="domain" description="FAD-binding FR-type" evidence="11">
    <location>
        <begin position="21"/>
        <end position="124"/>
    </location>
</feature>